<dbReference type="Pfam" id="PF10604">
    <property type="entry name" value="Polyketide_cyc2"/>
    <property type="match status" value="1"/>
</dbReference>
<organism evidence="1 2">
    <name type="scientific">Nocardioides islandensis</name>
    <dbReference type="NCBI Taxonomy" id="433663"/>
    <lineage>
        <taxon>Bacteria</taxon>
        <taxon>Bacillati</taxon>
        <taxon>Actinomycetota</taxon>
        <taxon>Actinomycetes</taxon>
        <taxon>Propionibacteriales</taxon>
        <taxon>Nocardioidaceae</taxon>
        <taxon>Nocardioides</taxon>
    </lineage>
</organism>
<accession>A0A930VIB2</accession>
<dbReference type="RefSeq" id="WP_194708473.1">
    <property type="nucleotide sequence ID" value="NZ_JADKPN010000014.1"/>
</dbReference>
<dbReference type="Gene3D" id="3.30.530.20">
    <property type="match status" value="1"/>
</dbReference>
<sequence length="148" mass="16120">MAHTLRRTVVTRWDADSVFAYLLDFEHAEEWDAGTVRCERLAGDGGVGTRYRNVSKFLGRETTLDYEVEKLVPGSQFVITGGNKTVVSKDTVTVTSRGNGAEVEYRAEMTFSGVAGVISPLLTPFLTKLADDTEAQLLRTLDSKAAGA</sequence>
<evidence type="ECO:0000313" key="1">
    <source>
        <dbReference type="EMBL" id="MBF4765290.1"/>
    </source>
</evidence>
<evidence type="ECO:0000313" key="2">
    <source>
        <dbReference type="Proteomes" id="UP000640489"/>
    </source>
</evidence>
<dbReference type="InterPro" id="IPR019587">
    <property type="entry name" value="Polyketide_cyclase/dehydratase"/>
</dbReference>
<dbReference type="SUPFAM" id="SSF55961">
    <property type="entry name" value="Bet v1-like"/>
    <property type="match status" value="1"/>
</dbReference>
<name>A0A930VIB2_9ACTN</name>
<protein>
    <submittedName>
        <fullName evidence="1">SRPBCC family protein</fullName>
    </submittedName>
</protein>
<reference evidence="1" key="1">
    <citation type="submission" date="2020-11" db="EMBL/GenBank/DDBJ databases">
        <title>Nocardioides sp. nov., isolated from Soil of Cynanchum wilfordii Hemsley rhizosphere.</title>
        <authorList>
            <person name="Lee J.-S."/>
            <person name="Suh M.K."/>
            <person name="Kim J.-S."/>
        </authorList>
    </citation>
    <scope>NUCLEOTIDE SEQUENCE</scope>
    <source>
        <strain evidence="1">KCTC 19275</strain>
    </source>
</reference>
<dbReference type="EMBL" id="JADKPN010000014">
    <property type="protein sequence ID" value="MBF4765290.1"/>
    <property type="molecule type" value="Genomic_DNA"/>
</dbReference>
<dbReference type="AlphaFoldDB" id="A0A930VIB2"/>
<dbReference type="Proteomes" id="UP000640489">
    <property type="component" value="Unassembled WGS sequence"/>
</dbReference>
<dbReference type="InterPro" id="IPR023393">
    <property type="entry name" value="START-like_dom_sf"/>
</dbReference>
<proteinExistence type="predicted"/>
<keyword evidence="2" id="KW-1185">Reference proteome</keyword>
<comment type="caution">
    <text evidence="1">The sequence shown here is derived from an EMBL/GenBank/DDBJ whole genome shotgun (WGS) entry which is preliminary data.</text>
</comment>
<gene>
    <name evidence="1" type="ORF">ISU07_19325</name>
</gene>